<protein>
    <submittedName>
        <fullName evidence="6">Uncharacterized protein</fullName>
    </submittedName>
</protein>
<dbReference type="InterPro" id="IPR017930">
    <property type="entry name" value="Myb_dom"/>
</dbReference>
<dbReference type="PANTHER" id="PTHR45614">
    <property type="entry name" value="MYB PROTEIN-RELATED"/>
    <property type="match status" value="1"/>
</dbReference>
<dbReference type="Pfam" id="PF13921">
    <property type="entry name" value="Myb_DNA-bind_6"/>
    <property type="match status" value="1"/>
</dbReference>
<dbReference type="PROSITE" id="PS50090">
    <property type="entry name" value="MYB_LIKE"/>
    <property type="match status" value="2"/>
</dbReference>
<evidence type="ECO:0000259" key="4">
    <source>
        <dbReference type="PROSITE" id="PS50090"/>
    </source>
</evidence>
<evidence type="ECO:0000256" key="3">
    <source>
        <dbReference type="SAM" id="MobiDB-lite"/>
    </source>
</evidence>
<dbReference type="SMART" id="SM00717">
    <property type="entry name" value="SANT"/>
    <property type="match status" value="2"/>
</dbReference>
<dbReference type="InterPro" id="IPR001005">
    <property type="entry name" value="SANT/Myb"/>
</dbReference>
<evidence type="ECO:0000259" key="5">
    <source>
        <dbReference type="PROSITE" id="PS51294"/>
    </source>
</evidence>
<keyword evidence="2" id="KW-0539">Nucleus</keyword>
<evidence type="ECO:0000313" key="6">
    <source>
        <dbReference type="EMBL" id="MED6145019.1"/>
    </source>
</evidence>
<dbReference type="InterPro" id="IPR050560">
    <property type="entry name" value="MYB_TF"/>
</dbReference>
<keyword evidence="7" id="KW-1185">Reference proteome</keyword>
<dbReference type="EMBL" id="JASCZI010090689">
    <property type="protein sequence ID" value="MED6145019.1"/>
    <property type="molecule type" value="Genomic_DNA"/>
</dbReference>
<feature type="compositionally biased region" description="Low complexity" evidence="3">
    <location>
        <begin position="43"/>
        <end position="54"/>
    </location>
</feature>
<dbReference type="CDD" id="cd00167">
    <property type="entry name" value="SANT"/>
    <property type="match status" value="2"/>
</dbReference>
<dbReference type="InterPro" id="IPR009057">
    <property type="entry name" value="Homeodomain-like_sf"/>
</dbReference>
<feature type="region of interest" description="Disordered" evidence="3">
    <location>
        <begin position="1"/>
        <end position="62"/>
    </location>
</feature>
<evidence type="ECO:0000256" key="2">
    <source>
        <dbReference type="ARBA" id="ARBA00023242"/>
    </source>
</evidence>
<accession>A0ABU6T921</accession>
<dbReference type="PROSITE" id="PS51294">
    <property type="entry name" value="HTH_MYB"/>
    <property type="match status" value="2"/>
</dbReference>
<gene>
    <name evidence="6" type="ORF">PIB30_021009</name>
</gene>
<feature type="domain" description="Myb-like" evidence="4">
    <location>
        <begin position="49"/>
        <end position="100"/>
    </location>
</feature>
<reference evidence="6 7" key="1">
    <citation type="journal article" date="2023" name="Plants (Basel)">
        <title>Bridging the Gap: Combining Genomics and Transcriptomics Approaches to Understand Stylosanthes scabra, an Orphan Legume from the Brazilian Caatinga.</title>
        <authorList>
            <person name="Ferreira-Neto J.R.C."/>
            <person name="da Silva M.D."/>
            <person name="Binneck E."/>
            <person name="de Melo N.F."/>
            <person name="da Silva R.H."/>
            <person name="de Melo A.L.T.M."/>
            <person name="Pandolfi V."/>
            <person name="Bustamante F.O."/>
            <person name="Brasileiro-Vidal A.C."/>
            <person name="Benko-Iseppon A.M."/>
        </authorList>
    </citation>
    <scope>NUCLEOTIDE SEQUENCE [LARGE SCALE GENOMIC DNA]</scope>
    <source>
        <tissue evidence="6">Leaves</tissue>
    </source>
</reference>
<dbReference type="Gene3D" id="1.10.10.60">
    <property type="entry name" value="Homeodomain-like"/>
    <property type="match status" value="2"/>
</dbReference>
<feature type="domain" description="HTH myb-type" evidence="5">
    <location>
        <begin position="54"/>
        <end position="95"/>
    </location>
</feature>
<feature type="compositionally biased region" description="Basic and acidic residues" evidence="3">
    <location>
        <begin position="31"/>
        <end position="40"/>
    </location>
</feature>
<comment type="subcellular location">
    <subcellularLocation>
        <location evidence="1">Nucleus</location>
    </subcellularLocation>
</comment>
<dbReference type="SUPFAM" id="SSF46689">
    <property type="entry name" value="Homeodomain-like"/>
    <property type="match status" value="1"/>
</dbReference>
<sequence>MASSMNNSEKSFEDDGGNGFNGGGFLFNDDGGIRNGERRTAARKLPSSSSSPSKRTLEPNEDSKLKKLVAKFGAKSWNSIAQHITGRSAKSCRLRRFNQLDPKITKRGFSEEEEQKLLAAQKLYGNKWATISRLFSGRTDNSLNNHWHIMMARKQREHAIALRIRNKKPTLDNQTTQNVFTSNNHATATNGSGTSSYIEESSSTYANLTTMIASSSRSNIPMVLGNNSSHGSKMGLFGEKRVTFENFDEKQFFYGWNNINGSRSVEKHNLSDLNGTCVLTLRCPSLTFSELVIYREVVADVTNYKLHGIREEIQSQNAKVE</sequence>
<name>A0ABU6T921_9FABA</name>
<dbReference type="PANTHER" id="PTHR45614:SF206">
    <property type="entry name" value="TRANSCRIPTION FACTOR MYB108-LIKE"/>
    <property type="match status" value="1"/>
</dbReference>
<evidence type="ECO:0000313" key="7">
    <source>
        <dbReference type="Proteomes" id="UP001341840"/>
    </source>
</evidence>
<proteinExistence type="predicted"/>
<evidence type="ECO:0000256" key="1">
    <source>
        <dbReference type="ARBA" id="ARBA00004123"/>
    </source>
</evidence>
<feature type="domain" description="Myb-like" evidence="4">
    <location>
        <begin position="101"/>
        <end position="151"/>
    </location>
</feature>
<feature type="domain" description="HTH myb-type" evidence="5">
    <location>
        <begin position="101"/>
        <end position="155"/>
    </location>
</feature>
<comment type="caution">
    <text evidence="6">The sequence shown here is derived from an EMBL/GenBank/DDBJ whole genome shotgun (WGS) entry which is preliminary data.</text>
</comment>
<organism evidence="6 7">
    <name type="scientific">Stylosanthes scabra</name>
    <dbReference type="NCBI Taxonomy" id="79078"/>
    <lineage>
        <taxon>Eukaryota</taxon>
        <taxon>Viridiplantae</taxon>
        <taxon>Streptophyta</taxon>
        <taxon>Embryophyta</taxon>
        <taxon>Tracheophyta</taxon>
        <taxon>Spermatophyta</taxon>
        <taxon>Magnoliopsida</taxon>
        <taxon>eudicotyledons</taxon>
        <taxon>Gunneridae</taxon>
        <taxon>Pentapetalae</taxon>
        <taxon>rosids</taxon>
        <taxon>fabids</taxon>
        <taxon>Fabales</taxon>
        <taxon>Fabaceae</taxon>
        <taxon>Papilionoideae</taxon>
        <taxon>50 kb inversion clade</taxon>
        <taxon>dalbergioids sensu lato</taxon>
        <taxon>Dalbergieae</taxon>
        <taxon>Pterocarpus clade</taxon>
        <taxon>Stylosanthes</taxon>
    </lineage>
</organism>
<dbReference type="Proteomes" id="UP001341840">
    <property type="component" value="Unassembled WGS sequence"/>
</dbReference>